<dbReference type="CDD" id="cd22784">
    <property type="entry name" value="DPBB_MltA_YuiC-like"/>
    <property type="match status" value="1"/>
</dbReference>
<protein>
    <recommendedName>
        <fullName evidence="5">3D domain-containing protein</fullName>
    </recommendedName>
</protein>
<keyword evidence="2" id="KW-0732">Signal</keyword>
<dbReference type="RefSeq" id="WP_009180900.1">
    <property type="nucleotide sequence ID" value="NZ_CM001368.1"/>
</dbReference>
<dbReference type="eggNOG" id="COG3584">
    <property type="taxonomic scope" value="Bacteria"/>
</dbReference>
<name>G7Q4P1_9BACT</name>
<gene>
    <name evidence="3" type="ORF">DFW101_1493</name>
</gene>
<evidence type="ECO:0008006" key="5">
    <source>
        <dbReference type="Google" id="ProtNLM"/>
    </source>
</evidence>
<evidence type="ECO:0000256" key="1">
    <source>
        <dbReference type="SAM" id="MobiDB-lite"/>
    </source>
</evidence>
<dbReference type="AlphaFoldDB" id="G7Q4P1"/>
<reference evidence="4" key="1">
    <citation type="journal article" date="2015" name="Genome Announc.">
        <title>High-Quality Draft Genome Sequence of Desulfovibrio carbinoliphilus FW-101-2B, an Organic Acid-Oxidizing Sulfate-Reducing Bacterium Isolated from Uranium(VI)-Contaminated Groundwater.</title>
        <authorList>
            <person name="Ramsay B.D."/>
            <person name="Hwang C."/>
            <person name="Woo H.L."/>
            <person name="Carroll S.L."/>
            <person name="Lucas S."/>
            <person name="Han J."/>
            <person name="Lapidus A.L."/>
            <person name="Cheng J.F."/>
            <person name="Goodwin L.A."/>
            <person name="Pitluck S."/>
            <person name="Peters L."/>
            <person name="Chertkov O."/>
            <person name="Held B."/>
            <person name="Detter J.C."/>
            <person name="Han C.S."/>
            <person name="Tapia R."/>
            <person name="Land M.L."/>
            <person name="Hauser L.J."/>
            <person name="Kyrpides N.C."/>
            <person name="Ivanova N.N."/>
            <person name="Mikhailova N."/>
            <person name="Pagani I."/>
            <person name="Woyke T."/>
            <person name="Arkin A.P."/>
            <person name="Dehal P."/>
            <person name="Chivian D."/>
            <person name="Criddle C.S."/>
            <person name="Wu W."/>
            <person name="Chakraborty R."/>
            <person name="Hazen T.C."/>
            <person name="Fields M.W."/>
        </authorList>
    </citation>
    <scope>NUCLEOTIDE SEQUENCE [LARGE SCALE GENOMIC DNA]</scope>
    <source>
        <strain evidence="4">FW-101-2B</strain>
    </source>
</reference>
<evidence type="ECO:0000313" key="3">
    <source>
        <dbReference type="EMBL" id="EHJ47501.1"/>
    </source>
</evidence>
<dbReference type="STRING" id="694327.DFW101_1493"/>
<dbReference type="Proteomes" id="UP000004662">
    <property type="component" value="Chromosome"/>
</dbReference>
<sequence>MRNASILFTTVTLLVTALALPGCAATKAAKTTDGSASNPQQAAIGHLDDPDNLFASATPASDAKALRVKAMAYTGCSPRKKSKRTPRGAWGDPLTRDAKAVAVSPDLLEMGLDRGDVISIEGLPGKYKVLDVMHDRHDKSIDIFYGDDQCGALQWGKRTLTITWQ</sequence>
<evidence type="ECO:0000313" key="4">
    <source>
        <dbReference type="Proteomes" id="UP000004662"/>
    </source>
</evidence>
<feature type="chain" id="PRO_5003503105" description="3D domain-containing protein" evidence="2">
    <location>
        <begin position="25"/>
        <end position="165"/>
    </location>
</feature>
<accession>G7Q4P1</accession>
<dbReference type="OrthoDB" id="5624888at2"/>
<evidence type="ECO:0000256" key="2">
    <source>
        <dbReference type="SAM" id="SignalP"/>
    </source>
</evidence>
<proteinExistence type="predicted"/>
<dbReference type="HOGENOM" id="CLU_100524_0_0_7"/>
<dbReference type="EMBL" id="CM001368">
    <property type="protein sequence ID" value="EHJ47501.1"/>
    <property type="molecule type" value="Genomic_DNA"/>
</dbReference>
<keyword evidence="4" id="KW-1185">Reference proteome</keyword>
<feature type="compositionally biased region" description="Polar residues" evidence="1">
    <location>
        <begin position="32"/>
        <end position="41"/>
    </location>
</feature>
<feature type="region of interest" description="Disordered" evidence="1">
    <location>
        <begin position="29"/>
        <end position="49"/>
    </location>
</feature>
<feature type="signal peptide" evidence="2">
    <location>
        <begin position="1"/>
        <end position="24"/>
    </location>
</feature>
<organism evidence="3 4">
    <name type="scientific">Solidesulfovibrio carbinoliphilus subsp. oakridgensis</name>
    <dbReference type="NCBI Taxonomy" id="694327"/>
    <lineage>
        <taxon>Bacteria</taxon>
        <taxon>Pseudomonadati</taxon>
        <taxon>Thermodesulfobacteriota</taxon>
        <taxon>Desulfovibrionia</taxon>
        <taxon>Desulfovibrionales</taxon>
        <taxon>Desulfovibrionaceae</taxon>
        <taxon>Solidesulfovibrio</taxon>
    </lineage>
</organism>